<dbReference type="RefSeq" id="WP_258937468.1">
    <property type="nucleotide sequence ID" value="NZ_JANBBF010000011.1"/>
</dbReference>
<gene>
    <name evidence="3" type="ORF">ACFWGY_14345</name>
</gene>
<protein>
    <submittedName>
        <fullName evidence="3">Guided entry of tail-anchored proteins factor 1</fullName>
    </submittedName>
</protein>
<dbReference type="Proteomes" id="UP001598673">
    <property type="component" value="Unassembled WGS sequence"/>
</dbReference>
<organism evidence="3 4">
    <name type="scientific">Prauserella salsuginis</name>
    <dbReference type="NCBI Taxonomy" id="387889"/>
    <lineage>
        <taxon>Bacteria</taxon>
        <taxon>Bacillati</taxon>
        <taxon>Actinomycetota</taxon>
        <taxon>Actinomycetes</taxon>
        <taxon>Pseudonocardiales</taxon>
        <taxon>Pseudonocardiaceae</taxon>
        <taxon>Prauserella</taxon>
        <taxon>Prauserella salsuginis group</taxon>
    </lineage>
</organism>
<evidence type="ECO:0000256" key="1">
    <source>
        <dbReference type="SAM" id="Coils"/>
    </source>
</evidence>
<evidence type="ECO:0000313" key="4">
    <source>
        <dbReference type="Proteomes" id="UP001598673"/>
    </source>
</evidence>
<reference evidence="3 4" key="1">
    <citation type="submission" date="2024-09" db="EMBL/GenBank/DDBJ databases">
        <title>The Natural Products Discovery Center: Release of the First 8490 Sequenced Strains for Exploring Actinobacteria Biosynthetic Diversity.</title>
        <authorList>
            <person name="Kalkreuter E."/>
            <person name="Kautsar S.A."/>
            <person name="Yang D."/>
            <person name="Bader C.D."/>
            <person name="Teijaro C.N."/>
            <person name="Fluegel L."/>
            <person name="Davis C.M."/>
            <person name="Simpson J.R."/>
            <person name="Lauterbach L."/>
            <person name="Steele A.D."/>
            <person name="Gui C."/>
            <person name="Meng S."/>
            <person name="Li G."/>
            <person name="Viehrig K."/>
            <person name="Ye F."/>
            <person name="Su P."/>
            <person name="Kiefer A.F."/>
            <person name="Nichols A."/>
            <person name="Cepeda A.J."/>
            <person name="Yan W."/>
            <person name="Fan B."/>
            <person name="Jiang Y."/>
            <person name="Adhikari A."/>
            <person name="Zheng C.-J."/>
            <person name="Schuster L."/>
            <person name="Cowan T.M."/>
            <person name="Smanski M.J."/>
            <person name="Chevrette M.G."/>
            <person name="De Carvalho L.P.S."/>
            <person name="Shen B."/>
        </authorList>
    </citation>
    <scope>NUCLEOTIDE SEQUENCE [LARGE SCALE GENOMIC DNA]</scope>
    <source>
        <strain evidence="3 4">NPDC060353</strain>
    </source>
</reference>
<keyword evidence="1" id="KW-0175">Coiled coil</keyword>
<keyword evidence="2" id="KW-1133">Transmembrane helix</keyword>
<dbReference type="EMBL" id="JBHXCV010000008">
    <property type="protein sequence ID" value="MFD6794517.1"/>
    <property type="molecule type" value="Genomic_DNA"/>
</dbReference>
<comment type="caution">
    <text evidence="3">The sequence shown here is derived from an EMBL/GenBank/DDBJ whole genome shotgun (WGS) entry which is preliminary data.</text>
</comment>
<accession>A0ABW6G5M4</accession>
<feature type="transmembrane region" description="Helical" evidence="2">
    <location>
        <begin position="87"/>
        <end position="110"/>
    </location>
</feature>
<evidence type="ECO:0000256" key="2">
    <source>
        <dbReference type="SAM" id="Phobius"/>
    </source>
</evidence>
<name>A0ABW6G5M4_9PSEU</name>
<sequence length="112" mass="12191">MTRPGDTATDVALRNMGHELSTLRASMHDELAAMRTDIATLAQELRAHTADQGPRLAVLEHRADQAERAIADLESKRDTARIETRRLVGTSVTAVIVALLGWVPPIITWIGG</sequence>
<keyword evidence="4" id="KW-1185">Reference proteome</keyword>
<feature type="coiled-coil region" evidence="1">
    <location>
        <begin position="56"/>
        <end position="83"/>
    </location>
</feature>
<keyword evidence="2" id="KW-0472">Membrane</keyword>
<proteinExistence type="predicted"/>
<keyword evidence="2" id="KW-0812">Transmembrane</keyword>
<evidence type="ECO:0000313" key="3">
    <source>
        <dbReference type="EMBL" id="MFD6794517.1"/>
    </source>
</evidence>